<dbReference type="GO" id="GO:0015031">
    <property type="term" value="P:protein transport"/>
    <property type="evidence" value="ECO:0007669"/>
    <property type="project" value="UniProtKB-KW"/>
</dbReference>
<dbReference type="AlphaFoldDB" id="A0A1I7X5Z3"/>
<dbReference type="InterPro" id="IPR019775">
    <property type="entry name" value="WD40_repeat_CS"/>
</dbReference>
<keyword evidence="6" id="KW-0256">Endoplasmic reticulum</keyword>
<dbReference type="InterPro" id="IPR001680">
    <property type="entry name" value="WD40_rpt"/>
</dbReference>
<evidence type="ECO:0000256" key="12">
    <source>
        <dbReference type="SAM" id="Phobius"/>
    </source>
</evidence>
<dbReference type="Proteomes" id="UP000095283">
    <property type="component" value="Unplaced"/>
</dbReference>
<dbReference type="PROSITE" id="PS00678">
    <property type="entry name" value="WD_REPEATS_1"/>
    <property type="match status" value="2"/>
</dbReference>
<dbReference type="InterPro" id="IPR015943">
    <property type="entry name" value="WD40/YVTN_repeat-like_dom_sf"/>
</dbReference>
<dbReference type="GO" id="GO:0006888">
    <property type="term" value="P:endoplasmic reticulum to Golgi vesicle-mediated transport"/>
    <property type="evidence" value="ECO:0007669"/>
    <property type="project" value="TreeGrafter"/>
</dbReference>
<keyword evidence="10 12" id="KW-0472">Membrane</keyword>
<proteinExistence type="predicted"/>
<dbReference type="GO" id="GO:0003400">
    <property type="term" value="P:regulation of COPII vesicle coating"/>
    <property type="evidence" value="ECO:0007669"/>
    <property type="project" value="TreeGrafter"/>
</dbReference>
<accession>A0A1I7X5Z3</accession>
<sequence length="418" mass="46406">MGGSTSRGQPPVIADCRAPVYCVKKIGGRHMLLGGGGGAAKTGIVNQIEVNNFYFDLNYGKKIVNIKKNRIYVTINVVCLYYLFNSVIDSFAHLRKKKIPNCPTAMRAKLIDKIDTGTHSTMNMDVVCCSHPEHGKYLIAAGHDQVKYSEYCHKCVRFDRSTLGQRLVTGGADGHVRVWDVRDIIENRNPEVLRHPLTDISAHCGDVDDIDISYDGRIIISVGYDGRVILWDIITGRRIYEVPDLPELSRYKVNIYELCKIPTNLVRSVRFANLGAGENNHVFVAAYNEIQRSSRSSCFLTLWTYNRERQSLRPIVVKQARKGETISALCLSSCGSFTGIGTMGGSVAIFDTHEMKLLRFIKETHGIFVTGVEFLDNTAKDIRLPPLADGSVRNIPGAAACARTCLISLSADQTVQFL</sequence>
<organism evidence="13 14">
    <name type="scientific">Heterorhabditis bacteriophora</name>
    <name type="common">Entomopathogenic nematode worm</name>
    <dbReference type="NCBI Taxonomy" id="37862"/>
    <lineage>
        <taxon>Eukaryota</taxon>
        <taxon>Metazoa</taxon>
        <taxon>Ecdysozoa</taxon>
        <taxon>Nematoda</taxon>
        <taxon>Chromadorea</taxon>
        <taxon>Rhabditida</taxon>
        <taxon>Rhabditina</taxon>
        <taxon>Rhabditomorpha</taxon>
        <taxon>Strongyloidea</taxon>
        <taxon>Heterorhabditidae</taxon>
        <taxon>Heterorhabditis</taxon>
    </lineage>
</organism>
<feature type="repeat" description="WD" evidence="11">
    <location>
        <begin position="164"/>
        <end position="182"/>
    </location>
</feature>
<evidence type="ECO:0000256" key="9">
    <source>
        <dbReference type="ARBA" id="ARBA00022989"/>
    </source>
</evidence>
<evidence type="ECO:0000256" key="4">
    <source>
        <dbReference type="ARBA" id="ARBA00022692"/>
    </source>
</evidence>
<dbReference type="WBParaSite" id="Hba_12852">
    <property type="protein sequence ID" value="Hba_12852"/>
    <property type="gene ID" value="Hba_12852"/>
</dbReference>
<keyword evidence="5" id="KW-0677">Repeat</keyword>
<dbReference type="PANTHER" id="PTHR23284:SF0">
    <property type="entry name" value="PROLACTIN REGULATORY ELEMENT-BINDING PROTEIN"/>
    <property type="match status" value="1"/>
</dbReference>
<evidence type="ECO:0000256" key="7">
    <source>
        <dbReference type="ARBA" id="ARBA00022892"/>
    </source>
</evidence>
<keyword evidence="8" id="KW-0653">Protein transport</keyword>
<keyword evidence="13" id="KW-1185">Reference proteome</keyword>
<feature type="repeat" description="WD" evidence="11">
    <location>
        <begin position="200"/>
        <end position="241"/>
    </location>
</feature>
<keyword evidence="9 12" id="KW-1133">Transmembrane helix</keyword>
<evidence type="ECO:0000256" key="10">
    <source>
        <dbReference type="ARBA" id="ARBA00023136"/>
    </source>
</evidence>
<evidence type="ECO:0000256" key="1">
    <source>
        <dbReference type="ARBA" id="ARBA00004389"/>
    </source>
</evidence>
<keyword evidence="3 11" id="KW-0853">WD repeat</keyword>
<dbReference type="PROSITE" id="PS50294">
    <property type="entry name" value="WD_REPEATS_REGION"/>
    <property type="match status" value="1"/>
</dbReference>
<protein>
    <submittedName>
        <fullName evidence="14">WD_REPEATS_REGION domain-containing protein</fullName>
    </submittedName>
</protein>
<dbReference type="GO" id="GO:0005789">
    <property type="term" value="C:endoplasmic reticulum membrane"/>
    <property type="evidence" value="ECO:0007669"/>
    <property type="project" value="UniProtKB-SubCell"/>
</dbReference>
<evidence type="ECO:0000256" key="2">
    <source>
        <dbReference type="ARBA" id="ARBA00022448"/>
    </source>
</evidence>
<evidence type="ECO:0000256" key="8">
    <source>
        <dbReference type="ARBA" id="ARBA00022927"/>
    </source>
</evidence>
<dbReference type="Pfam" id="PF00400">
    <property type="entry name" value="WD40"/>
    <property type="match status" value="2"/>
</dbReference>
<evidence type="ECO:0000313" key="14">
    <source>
        <dbReference type="WBParaSite" id="Hba_12852"/>
    </source>
</evidence>
<evidence type="ECO:0000313" key="13">
    <source>
        <dbReference type="Proteomes" id="UP000095283"/>
    </source>
</evidence>
<dbReference type="SMART" id="SM00320">
    <property type="entry name" value="WD40"/>
    <property type="match status" value="3"/>
</dbReference>
<reference evidence="14" key="1">
    <citation type="submission" date="2016-11" db="UniProtKB">
        <authorList>
            <consortium name="WormBaseParasite"/>
        </authorList>
    </citation>
    <scope>IDENTIFICATION</scope>
</reference>
<evidence type="ECO:0000256" key="6">
    <source>
        <dbReference type="ARBA" id="ARBA00022824"/>
    </source>
</evidence>
<dbReference type="PANTHER" id="PTHR23284">
    <property type="entry name" value="PROLACTIN REGULATORY ELEMENT BINDING PROTEIN"/>
    <property type="match status" value="1"/>
</dbReference>
<keyword evidence="4 12" id="KW-0812">Transmembrane</keyword>
<dbReference type="PROSITE" id="PS50082">
    <property type="entry name" value="WD_REPEATS_2"/>
    <property type="match status" value="2"/>
</dbReference>
<dbReference type="GO" id="GO:0005085">
    <property type="term" value="F:guanyl-nucleotide exchange factor activity"/>
    <property type="evidence" value="ECO:0007669"/>
    <property type="project" value="InterPro"/>
</dbReference>
<evidence type="ECO:0000256" key="5">
    <source>
        <dbReference type="ARBA" id="ARBA00022737"/>
    </source>
</evidence>
<comment type="subcellular location">
    <subcellularLocation>
        <location evidence="1">Endoplasmic reticulum membrane</location>
        <topology evidence="1">Single-pass membrane protein</topology>
    </subcellularLocation>
</comment>
<dbReference type="SUPFAM" id="SSF50978">
    <property type="entry name" value="WD40 repeat-like"/>
    <property type="match status" value="1"/>
</dbReference>
<dbReference type="InterPro" id="IPR036322">
    <property type="entry name" value="WD40_repeat_dom_sf"/>
</dbReference>
<feature type="transmembrane region" description="Helical" evidence="12">
    <location>
        <begin position="71"/>
        <end position="88"/>
    </location>
</feature>
<evidence type="ECO:0000256" key="11">
    <source>
        <dbReference type="PROSITE-ProRule" id="PRU00221"/>
    </source>
</evidence>
<dbReference type="Gene3D" id="2.130.10.10">
    <property type="entry name" value="YVTN repeat-like/Quinoprotein amine dehydrogenase"/>
    <property type="match status" value="1"/>
</dbReference>
<name>A0A1I7X5Z3_HETBA</name>
<keyword evidence="7" id="KW-0931">ER-Golgi transport</keyword>
<dbReference type="InterPro" id="IPR045260">
    <property type="entry name" value="Sec12-like"/>
</dbReference>
<keyword evidence="2" id="KW-0813">Transport</keyword>
<evidence type="ECO:0000256" key="3">
    <source>
        <dbReference type="ARBA" id="ARBA00022574"/>
    </source>
</evidence>